<dbReference type="InterPro" id="IPR008258">
    <property type="entry name" value="Transglycosylase_SLT_dom_1"/>
</dbReference>
<evidence type="ECO:0000259" key="4">
    <source>
        <dbReference type="Pfam" id="PF01464"/>
    </source>
</evidence>
<evidence type="ECO:0000256" key="1">
    <source>
        <dbReference type="ARBA" id="ARBA00007734"/>
    </source>
</evidence>
<dbReference type="SUPFAM" id="SSF53955">
    <property type="entry name" value="Lysozyme-like"/>
    <property type="match status" value="1"/>
</dbReference>
<proteinExistence type="inferred from homology"/>
<dbReference type="Pfam" id="PF01464">
    <property type="entry name" value="SLT"/>
    <property type="match status" value="1"/>
</dbReference>
<feature type="domain" description="Transglycosylase SLT" evidence="4">
    <location>
        <begin position="139"/>
        <end position="238"/>
    </location>
</feature>
<organism evidence="5 6">
    <name type="scientific">Aquincola tertiaricarbonis</name>
    <dbReference type="NCBI Taxonomy" id="391953"/>
    <lineage>
        <taxon>Bacteria</taxon>
        <taxon>Pseudomonadati</taxon>
        <taxon>Pseudomonadota</taxon>
        <taxon>Betaproteobacteria</taxon>
        <taxon>Burkholderiales</taxon>
        <taxon>Sphaerotilaceae</taxon>
        <taxon>Aquincola</taxon>
    </lineage>
</organism>
<sequence>MPQVQAAMASWLGLVAWLAVGSAMAQATEGLACEGWTPAQRAKFRLTADEACARPAMPAPAASAATPAQRQALYLKLFEIDGTAVRALPPVAPVPPKPASVWTPSTQPVPGTAAPLSMKGRPALAPQALRAMQLAPLVDDTARRYDIDPLLLHAIAHVESRHQAQALSPAGARGLMQVMPTTARRFGLQAEAALSDPGANLAVSASYLKLLQRRFDGDLPLVLAAYNAGEGAVERHGRRIPPYAETQGYVQQVMQRYRWLAGFAPQALPALQRVAQP</sequence>
<evidence type="ECO:0000256" key="2">
    <source>
        <dbReference type="SAM" id="MobiDB-lite"/>
    </source>
</evidence>
<comment type="similarity">
    <text evidence="1">Belongs to the transglycosylase Slt family.</text>
</comment>
<feature type="region of interest" description="Disordered" evidence="2">
    <location>
        <begin position="99"/>
        <end position="118"/>
    </location>
</feature>
<evidence type="ECO:0000313" key="6">
    <source>
        <dbReference type="Proteomes" id="UP001056201"/>
    </source>
</evidence>
<keyword evidence="3" id="KW-0732">Signal</keyword>
<dbReference type="PANTHER" id="PTHR37423">
    <property type="entry name" value="SOLUBLE LYTIC MUREIN TRANSGLYCOSYLASE-RELATED"/>
    <property type="match status" value="1"/>
</dbReference>
<dbReference type="EMBL" id="CP097635">
    <property type="protein sequence ID" value="URI07216.1"/>
    <property type="molecule type" value="Genomic_DNA"/>
</dbReference>
<accession>A0ABY4S1D3</accession>
<dbReference type="PANTHER" id="PTHR37423:SF2">
    <property type="entry name" value="MEMBRANE-BOUND LYTIC MUREIN TRANSGLYCOSYLASE C"/>
    <property type="match status" value="1"/>
</dbReference>
<evidence type="ECO:0000313" key="5">
    <source>
        <dbReference type="EMBL" id="URI07216.1"/>
    </source>
</evidence>
<dbReference type="InterPro" id="IPR000189">
    <property type="entry name" value="Transglyc_AS"/>
</dbReference>
<dbReference type="InterPro" id="IPR023346">
    <property type="entry name" value="Lysozyme-like_dom_sf"/>
</dbReference>
<dbReference type="Proteomes" id="UP001056201">
    <property type="component" value="Chromosome 1"/>
</dbReference>
<dbReference type="RefSeq" id="WP_250195481.1">
    <property type="nucleotide sequence ID" value="NZ_CP097635.1"/>
</dbReference>
<dbReference type="CDD" id="cd00254">
    <property type="entry name" value="LT-like"/>
    <property type="match status" value="1"/>
</dbReference>
<feature type="chain" id="PRO_5047429552" evidence="3">
    <location>
        <begin position="28"/>
        <end position="277"/>
    </location>
</feature>
<gene>
    <name evidence="5" type="ORF">MW290_00900</name>
</gene>
<name>A0ABY4S1D3_AQUTE</name>
<protein>
    <submittedName>
        <fullName evidence="5">Lytic transglycosylase domain-containing protein</fullName>
    </submittedName>
</protein>
<evidence type="ECO:0000256" key="3">
    <source>
        <dbReference type="SAM" id="SignalP"/>
    </source>
</evidence>
<dbReference type="PROSITE" id="PS00922">
    <property type="entry name" value="TRANSGLYCOSYLASE"/>
    <property type="match status" value="1"/>
</dbReference>
<reference evidence="5" key="1">
    <citation type="submission" date="2022-05" db="EMBL/GenBank/DDBJ databases">
        <title>An RpoN-dependent PEP-CTERM gene is involved in floc formation of an Aquincola tertiaricarbonis strain.</title>
        <authorList>
            <person name="Qiu D."/>
            <person name="Xia M."/>
        </authorList>
    </citation>
    <scope>NUCLEOTIDE SEQUENCE</scope>
    <source>
        <strain evidence="5">RN12</strain>
    </source>
</reference>
<feature type="signal peptide" evidence="3">
    <location>
        <begin position="1"/>
        <end position="27"/>
    </location>
</feature>
<keyword evidence="6" id="KW-1185">Reference proteome</keyword>
<dbReference type="Gene3D" id="1.10.530.10">
    <property type="match status" value="1"/>
</dbReference>